<accession>A0A1G9T0L6</accession>
<keyword evidence="3" id="KW-1185">Reference proteome</keyword>
<gene>
    <name evidence="2" type="ORF">SAMN05216544_0167</name>
</gene>
<dbReference type="PANTHER" id="PTHR22916">
    <property type="entry name" value="GLYCOSYLTRANSFERASE"/>
    <property type="match status" value="1"/>
</dbReference>
<dbReference type="PANTHER" id="PTHR22916:SF3">
    <property type="entry name" value="UDP-GLCNAC:BETAGAL BETA-1,3-N-ACETYLGLUCOSAMINYLTRANSFERASE-LIKE PROTEIN 1"/>
    <property type="match status" value="1"/>
</dbReference>
<dbReference type="Pfam" id="PF00535">
    <property type="entry name" value="Glycos_transf_2"/>
    <property type="match status" value="1"/>
</dbReference>
<evidence type="ECO:0000313" key="2">
    <source>
        <dbReference type="EMBL" id="SDM41254.1"/>
    </source>
</evidence>
<dbReference type="OrthoDB" id="199095at2"/>
<dbReference type="CDD" id="cd00761">
    <property type="entry name" value="Glyco_tranf_GTA_type"/>
    <property type="match status" value="1"/>
</dbReference>
<dbReference type="Proteomes" id="UP000187651">
    <property type="component" value="Unassembled WGS sequence"/>
</dbReference>
<proteinExistence type="predicted"/>
<dbReference type="InterPro" id="IPR001173">
    <property type="entry name" value="Glyco_trans_2-like"/>
</dbReference>
<dbReference type="AlphaFoldDB" id="A0A1G9T0L6"/>
<reference evidence="3" key="1">
    <citation type="submission" date="2016-10" db="EMBL/GenBank/DDBJ databases">
        <authorList>
            <person name="Varghese N."/>
            <person name="Submissions S."/>
        </authorList>
    </citation>
    <scope>NUCLEOTIDE SEQUENCE [LARGE SCALE GENOMIC DNA]</scope>
    <source>
        <strain evidence="3">M83</strain>
    </source>
</reference>
<dbReference type="Gene3D" id="3.90.550.10">
    <property type="entry name" value="Spore Coat Polysaccharide Biosynthesis Protein SpsA, Chain A"/>
    <property type="match status" value="1"/>
</dbReference>
<evidence type="ECO:0000313" key="3">
    <source>
        <dbReference type="Proteomes" id="UP000187651"/>
    </source>
</evidence>
<dbReference type="EMBL" id="FNHZ01000001">
    <property type="protein sequence ID" value="SDM41254.1"/>
    <property type="molecule type" value="Genomic_DNA"/>
</dbReference>
<name>A0A1G9T0L6_9FIRM</name>
<dbReference type="GO" id="GO:0016758">
    <property type="term" value="F:hexosyltransferase activity"/>
    <property type="evidence" value="ECO:0007669"/>
    <property type="project" value="UniProtKB-ARBA"/>
</dbReference>
<protein>
    <submittedName>
        <fullName evidence="2">Glycosyl transferase family 2</fullName>
    </submittedName>
</protein>
<keyword evidence="2" id="KW-0808">Transferase</keyword>
<evidence type="ECO:0000259" key="1">
    <source>
        <dbReference type="Pfam" id="PF00535"/>
    </source>
</evidence>
<dbReference type="SUPFAM" id="SSF53448">
    <property type="entry name" value="Nucleotide-diphospho-sugar transferases"/>
    <property type="match status" value="1"/>
</dbReference>
<organism evidence="2 3">
    <name type="scientific">Lachnospira pectinoschiza</name>
    <dbReference type="NCBI Taxonomy" id="28052"/>
    <lineage>
        <taxon>Bacteria</taxon>
        <taxon>Bacillati</taxon>
        <taxon>Bacillota</taxon>
        <taxon>Clostridia</taxon>
        <taxon>Lachnospirales</taxon>
        <taxon>Lachnospiraceae</taxon>
        <taxon>Lachnospira</taxon>
    </lineage>
</organism>
<feature type="domain" description="Glycosyltransferase 2-like" evidence="1">
    <location>
        <begin position="325"/>
        <end position="480"/>
    </location>
</feature>
<sequence>MKKRDTGLEGIIEYFGKVKNEFEGEFELESIAEKIAAIPTLIEAVKKLVFPEILEDYLEYFDFIVGFFDSCKNETFLKENIQDVYDSVNLLASGLEEIKERIEGLQGFCPCCGKEVYYSAKDGQCKNCTSSRRDRLVSLFLKKISLSTATEETSVLQIAPTPVIDAYINLWCSLIKYESLNAFQTDLNFKEDMEKLKQKEDKSYDLIILSKLAIDKLSEGELLENLKRILKDDGEIVILAELGDLEDSDNPEISSMSEKIIASLNANFYLTELGVEYFGQDDFEKSGLACSSLLTVLTKTKLEDFYKGFRPVINKDLIENGPLVSVIMPAYNHEKYVRRAIESVINQSYKNIEFIVCDDASTDKTPEIMKEYSKYFKKEFYFTENLRGRIPFLAKEASGKYIALMHSDDVWDKDKLAIQIDYLEKNGGISLTWAYYLRDDGETTGDAVFFEKNRSRTQWLKYLWENSNCFCNPSSVMAREIFLEEQKHGLACRQLPDFFKWVDYLCKYDLHLICLPLTYLGVHYTGDNKNESAPTDDNIYRTSVEEGFVWMQVLEDMEDTLFVAAFKDLFRRKEAISREELMCERYFLLLDSEKTAQQTSAIFYMHRHYSEIIDCLKEKYNYIKADFMQDELKKGFMQFLDKKDTIVKK</sequence>
<dbReference type="RefSeq" id="WP_074520471.1">
    <property type="nucleotide sequence ID" value="NZ_FNHZ01000001.1"/>
</dbReference>
<dbReference type="InterPro" id="IPR029044">
    <property type="entry name" value="Nucleotide-diphossugar_trans"/>
</dbReference>